<evidence type="ECO:0000256" key="8">
    <source>
        <dbReference type="ARBA" id="ARBA00022898"/>
    </source>
</evidence>
<evidence type="ECO:0000256" key="6">
    <source>
        <dbReference type="ARBA" id="ARBA00022605"/>
    </source>
</evidence>
<reference evidence="14" key="1">
    <citation type="journal article" date="2019" name="Microbiol. Resour. Announc.">
        <title>Complete Genome Sequence of Rubrobacter xylanophilus Strain AA3-22, Isolated from Arima Onsen in Japan.</title>
        <authorList>
            <person name="Tomariguchi N."/>
            <person name="Miyazaki K."/>
        </authorList>
    </citation>
    <scope>NUCLEOTIDE SEQUENCE [LARGE SCALE GENOMIC DNA]</scope>
    <source>
        <strain evidence="14">AA3-22</strain>
    </source>
</reference>
<dbReference type="InterPro" id="IPR004839">
    <property type="entry name" value="Aminotransferase_I/II_large"/>
</dbReference>
<feature type="region of interest" description="Disordered" evidence="12">
    <location>
        <begin position="1"/>
        <end position="26"/>
    </location>
</feature>
<dbReference type="GO" id="GO:0030170">
    <property type="term" value="F:pyridoxal phosphate binding"/>
    <property type="evidence" value="ECO:0007669"/>
    <property type="project" value="InterPro"/>
</dbReference>
<dbReference type="CDD" id="cd00609">
    <property type="entry name" value="AAT_like"/>
    <property type="match status" value="1"/>
</dbReference>
<dbReference type="InterPro" id="IPR050106">
    <property type="entry name" value="HistidinolP_aminotransfase"/>
</dbReference>
<dbReference type="RefSeq" id="WP_172620907.1">
    <property type="nucleotide sequence ID" value="NZ_AP019791.1"/>
</dbReference>
<comment type="pathway">
    <text evidence="2 11">Amino-acid biosynthesis; L-histidine biosynthesis; L-histidine from 5-phospho-alpha-D-ribose 1-diphosphate: step 7/9.</text>
</comment>
<evidence type="ECO:0000256" key="11">
    <source>
        <dbReference type="HAMAP-Rule" id="MF_01023"/>
    </source>
</evidence>
<dbReference type="GO" id="GO:0000105">
    <property type="term" value="P:L-histidine biosynthetic process"/>
    <property type="evidence" value="ECO:0007669"/>
    <property type="project" value="UniProtKB-UniRule"/>
</dbReference>
<dbReference type="InterPro" id="IPR005861">
    <property type="entry name" value="HisP_aminotrans"/>
</dbReference>
<comment type="similarity">
    <text evidence="3 11">Belongs to the class-II pyridoxal-phosphate-dependent aminotransferase family. Histidinol-phosphate aminotransferase subfamily.</text>
</comment>
<organism evidence="14 15">
    <name type="scientific">Rubrobacter xylanophilus</name>
    <dbReference type="NCBI Taxonomy" id="49319"/>
    <lineage>
        <taxon>Bacteria</taxon>
        <taxon>Bacillati</taxon>
        <taxon>Actinomycetota</taxon>
        <taxon>Rubrobacteria</taxon>
        <taxon>Rubrobacterales</taxon>
        <taxon>Rubrobacteraceae</taxon>
        <taxon>Rubrobacter</taxon>
    </lineage>
</organism>
<dbReference type="AlphaFoldDB" id="A0A510HMI6"/>
<feature type="domain" description="Aminotransferase class I/classII large" evidence="13">
    <location>
        <begin position="31"/>
        <end position="349"/>
    </location>
</feature>
<dbReference type="Gene3D" id="3.90.1150.10">
    <property type="entry name" value="Aspartate Aminotransferase, domain 1"/>
    <property type="match status" value="1"/>
</dbReference>
<dbReference type="SUPFAM" id="SSF53383">
    <property type="entry name" value="PLP-dependent transferases"/>
    <property type="match status" value="1"/>
</dbReference>
<dbReference type="PANTHER" id="PTHR43643:SF6">
    <property type="entry name" value="HISTIDINOL-PHOSPHATE AMINOTRANSFERASE"/>
    <property type="match status" value="1"/>
</dbReference>
<dbReference type="UniPathway" id="UPA00031">
    <property type="reaction ID" value="UER00012"/>
</dbReference>
<dbReference type="InterPro" id="IPR015422">
    <property type="entry name" value="PyrdxlP-dep_Trfase_small"/>
</dbReference>
<evidence type="ECO:0000313" key="14">
    <source>
        <dbReference type="EMBL" id="BBL81216.1"/>
    </source>
</evidence>
<evidence type="ECO:0000256" key="1">
    <source>
        <dbReference type="ARBA" id="ARBA00001933"/>
    </source>
</evidence>
<keyword evidence="8 11" id="KW-0663">Pyridoxal phosphate</keyword>
<dbReference type="InterPro" id="IPR015424">
    <property type="entry name" value="PyrdxlP-dep_Trfase"/>
</dbReference>
<evidence type="ECO:0000256" key="7">
    <source>
        <dbReference type="ARBA" id="ARBA00022679"/>
    </source>
</evidence>
<evidence type="ECO:0000259" key="13">
    <source>
        <dbReference type="Pfam" id="PF00155"/>
    </source>
</evidence>
<keyword evidence="7 11" id="KW-0808">Transferase</keyword>
<keyword evidence="6 11" id="KW-0028">Amino-acid biosynthesis</keyword>
<comment type="cofactor">
    <cofactor evidence="1 11">
        <name>pyridoxal 5'-phosphate</name>
        <dbReference type="ChEBI" id="CHEBI:597326"/>
    </cofactor>
</comment>
<evidence type="ECO:0000256" key="5">
    <source>
        <dbReference type="ARBA" id="ARBA00022576"/>
    </source>
</evidence>
<comment type="subunit">
    <text evidence="4 11">Homodimer.</text>
</comment>
<protein>
    <recommendedName>
        <fullName evidence="11">Histidinol-phosphate aminotransferase</fullName>
        <ecNumber evidence="11">2.6.1.9</ecNumber>
    </recommendedName>
    <alternativeName>
        <fullName evidence="11">Imidazole acetol-phosphate transaminase</fullName>
    </alternativeName>
</protein>
<feature type="modified residue" description="N6-(pyridoxal phosphate)lysine" evidence="11">
    <location>
        <position position="223"/>
    </location>
</feature>
<dbReference type="EMBL" id="AP019791">
    <property type="protein sequence ID" value="BBL81216.1"/>
    <property type="molecule type" value="Genomic_DNA"/>
</dbReference>
<proteinExistence type="inferred from homology"/>
<evidence type="ECO:0000256" key="9">
    <source>
        <dbReference type="ARBA" id="ARBA00023102"/>
    </source>
</evidence>
<evidence type="ECO:0000256" key="12">
    <source>
        <dbReference type="SAM" id="MobiDB-lite"/>
    </source>
</evidence>
<dbReference type="HAMAP" id="MF_01023">
    <property type="entry name" value="HisC_aminotrans_2"/>
    <property type="match status" value="1"/>
</dbReference>
<dbReference type="EC" id="2.6.1.9" evidence="11"/>
<name>A0A510HMI6_9ACTN</name>
<dbReference type="Proteomes" id="UP000318065">
    <property type="component" value="Chromosome"/>
</dbReference>
<keyword evidence="9 11" id="KW-0368">Histidine biosynthesis</keyword>
<accession>A0A510HMI6</accession>
<evidence type="ECO:0000256" key="10">
    <source>
        <dbReference type="ARBA" id="ARBA00047481"/>
    </source>
</evidence>
<dbReference type="Pfam" id="PF00155">
    <property type="entry name" value="Aminotran_1_2"/>
    <property type="match status" value="1"/>
</dbReference>
<dbReference type="InterPro" id="IPR015421">
    <property type="entry name" value="PyrdxlP-dep_Trfase_major"/>
</dbReference>
<evidence type="ECO:0000313" key="15">
    <source>
        <dbReference type="Proteomes" id="UP000318065"/>
    </source>
</evidence>
<comment type="catalytic activity">
    <reaction evidence="10 11">
        <text>L-histidinol phosphate + 2-oxoglutarate = 3-(imidazol-4-yl)-2-oxopropyl phosphate + L-glutamate</text>
        <dbReference type="Rhea" id="RHEA:23744"/>
        <dbReference type="ChEBI" id="CHEBI:16810"/>
        <dbReference type="ChEBI" id="CHEBI:29985"/>
        <dbReference type="ChEBI" id="CHEBI:57766"/>
        <dbReference type="ChEBI" id="CHEBI:57980"/>
        <dbReference type="EC" id="2.6.1.9"/>
    </reaction>
</comment>
<evidence type="ECO:0000256" key="3">
    <source>
        <dbReference type="ARBA" id="ARBA00007970"/>
    </source>
</evidence>
<dbReference type="GO" id="GO:0004400">
    <property type="term" value="F:histidinol-phosphate transaminase activity"/>
    <property type="evidence" value="ECO:0007669"/>
    <property type="project" value="UniProtKB-UniRule"/>
</dbReference>
<evidence type="ECO:0000256" key="4">
    <source>
        <dbReference type="ARBA" id="ARBA00011738"/>
    </source>
</evidence>
<sequence length="351" mass="38145">MRFRAELEPLSPYNPPRASQEAAAERGTGGLVKLTSNELSFGPLPEAEAALAEALPRANRYPDRYAASLREAVAAANPGSDVGNVLVGNGSSEVLQNLLMLVERPGEVLFPWPTFTLYLSIAATLGLRARRVPLTEEHRVKPEALLSAVTEETRAVILCNPNNPTGTHLALEEVRALADGLPESVLLILDEAYQEFVADPAYHGSHALALERPNVAVARTFSKAHGLAGFRVGYGIASRRIADYAERVRFPFSVNLAAQVAAAASMRAREKIQARAEFVIRERERVERAFREAKLNYVPSQGNFVLVETSPALFERAGVLVREGEPLGYPGWSRVTIGNTQENDLVIGALS</sequence>
<evidence type="ECO:0000256" key="2">
    <source>
        <dbReference type="ARBA" id="ARBA00005011"/>
    </source>
</evidence>
<dbReference type="PANTHER" id="PTHR43643">
    <property type="entry name" value="HISTIDINOL-PHOSPHATE AMINOTRANSFERASE 2"/>
    <property type="match status" value="1"/>
</dbReference>
<dbReference type="Gene3D" id="3.40.640.10">
    <property type="entry name" value="Type I PLP-dependent aspartate aminotransferase-like (Major domain)"/>
    <property type="match status" value="1"/>
</dbReference>
<keyword evidence="5 11" id="KW-0032">Aminotransferase</keyword>
<gene>
    <name evidence="11 14" type="primary">hisC</name>
    <name evidence="14" type="ORF">RxyAA322_30700</name>
</gene>
<keyword evidence="15" id="KW-1185">Reference proteome</keyword>